<keyword evidence="2" id="KW-1185">Reference proteome</keyword>
<evidence type="ECO:0000313" key="2">
    <source>
        <dbReference type="Proteomes" id="UP000006287"/>
    </source>
</evidence>
<reference evidence="1 2" key="1">
    <citation type="journal article" date="2012" name="FEMS Microbiol. Lett.">
        <title>Characterization of an endolysin, LysBPS13, from a Bacillus cereus bacteriophage.</title>
        <authorList>
            <person name="Park J."/>
            <person name="Yun J."/>
            <person name="Lim J.A."/>
            <person name="Kang D.H."/>
            <person name="Ryu S."/>
        </authorList>
    </citation>
    <scope>NUCLEOTIDE SEQUENCE [LARGE SCALE GENOMIC DNA]</scope>
</reference>
<sequence length="85" mass="9804">MSSEKRTTSMNDWKVEVLSVPDETHRIAMLKKDIKHLRNVIIDAARRSYWNSVSHFGNMAQRKEEELAALESQQDAYDTLIGAKL</sequence>
<gene>
    <name evidence="1" type="ORF">BPS13_0161</name>
</gene>
<proteinExistence type="predicted"/>
<protein>
    <submittedName>
        <fullName evidence="1">Uncharacterized protein</fullName>
    </submittedName>
</protein>
<dbReference type="GeneID" id="13828124"/>
<evidence type="ECO:0000313" key="1">
    <source>
        <dbReference type="EMBL" id="AEZ50340.1"/>
    </source>
</evidence>
<organism evidence="1 2">
    <name type="scientific">Bacillus phage BPS13</name>
    <dbReference type="NCBI Taxonomy" id="1136731"/>
    <lineage>
        <taxon>Viruses</taxon>
        <taxon>Duplodnaviria</taxon>
        <taxon>Heunggongvirae</taxon>
        <taxon>Uroviricota</taxon>
        <taxon>Caudoviricetes</taxon>
        <taxon>Herelleviridae</taxon>
        <taxon>Bastillevirinae</taxon>
        <taxon>Wphvirus</taxon>
        <taxon>Wphvirus BPS13</taxon>
    </lineage>
</organism>
<dbReference type="Proteomes" id="UP000006287">
    <property type="component" value="Segment"/>
</dbReference>
<dbReference type="RefSeq" id="YP_006907720.1">
    <property type="nucleotide sequence ID" value="NC_018857.1"/>
</dbReference>
<dbReference type="EMBL" id="JN654439">
    <property type="protein sequence ID" value="AEZ50340.1"/>
    <property type="molecule type" value="Genomic_DNA"/>
</dbReference>
<accession>J9PV23</accession>
<dbReference type="KEGG" id="vg:13828124"/>
<name>J9PV23_9CAUD</name>